<evidence type="ECO:0000313" key="2">
    <source>
        <dbReference type="Proteomes" id="UP000050326"/>
    </source>
</evidence>
<organism evidence="1 2">
    <name type="scientific">Oxobacter pfennigii</name>
    <dbReference type="NCBI Taxonomy" id="36849"/>
    <lineage>
        <taxon>Bacteria</taxon>
        <taxon>Bacillati</taxon>
        <taxon>Bacillota</taxon>
        <taxon>Clostridia</taxon>
        <taxon>Eubacteriales</taxon>
        <taxon>Clostridiaceae</taxon>
        <taxon>Oxobacter</taxon>
    </lineage>
</organism>
<reference evidence="1 2" key="1">
    <citation type="submission" date="2015-09" db="EMBL/GenBank/DDBJ databases">
        <title>Genome sequence of Oxobacter pfennigii DSM 3222.</title>
        <authorList>
            <person name="Poehlein A."/>
            <person name="Bengelsdorf F.R."/>
            <person name="Schiel-Bengelsdorf B."/>
            <person name="Duerre P."/>
            <person name="Daniel R."/>
        </authorList>
    </citation>
    <scope>NUCLEOTIDE SEQUENCE [LARGE SCALE GENOMIC DNA]</scope>
    <source>
        <strain evidence="1 2">DSM 3222</strain>
    </source>
</reference>
<name>A0A0P8WXG2_9CLOT</name>
<gene>
    <name evidence="1" type="ORF">OXPF_34620</name>
</gene>
<dbReference type="RefSeq" id="WP_054876456.1">
    <property type="nucleotide sequence ID" value="NZ_LKET01000045.1"/>
</dbReference>
<comment type="caution">
    <text evidence="1">The sequence shown here is derived from an EMBL/GenBank/DDBJ whole genome shotgun (WGS) entry which is preliminary data.</text>
</comment>
<dbReference type="NCBIfam" id="TIGR02681">
    <property type="entry name" value="phage_pRha"/>
    <property type="match status" value="1"/>
</dbReference>
<proteinExistence type="predicted"/>
<dbReference type="AlphaFoldDB" id="A0A0P8WXG2"/>
<dbReference type="EMBL" id="LKET01000045">
    <property type="protein sequence ID" value="KPU43030.1"/>
    <property type="molecule type" value="Genomic_DNA"/>
</dbReference>
<accession>A0A0P8WXG2</accession>
<keyword evidence="2" id="KW-1185">Reference proteome</keyword>
<dbReference type="Proteomes" id="UP000050326">
    <property type="component" value="Unassembled WGS sequence"/>
</dbReference>
<sequence>MSSIVLNDIYGVTERKGIPVVSSRKVAEVFEKEHKNVLRAINDKIESAKDDELVAQFCAANFIESGYKDRGKRYPESLLTRDGFTFISMGFTGTKADRFKIAYINRFNEMESFIRNLFEVKAEFPEFTDAVMQLHEEPKNYHFSNEVDMINKIVLGMSAKKFKELNSLGDVKSIRPYLNNQQIECIKALQRIDIGLCVAIKDFHERKRILHEYFNNIVLKRIA</sequence>
<dbReference type="InterPro" id="IPR014054">
    <property type="entry name" value="Phage_regulatory_Rha"/>
</dbReference>
<protein>
    <submittedName>
        <fullName evidence="1">Phage regulatory protein Rha</fullName>
    </submittedName>
</protein>
<dbReference type="OrthoDB" id="9812611at2"/>
<dbReference type="Pfam" id="PF09669">
    <property type="entry name" value="Phage_pRha"/>
    <property type="match status" value="1"/>
</dbReference>
<dbReference type="PATRIC" id="fig|36849.3.peg.3665"/>
<evidence type="ECO:0000313" key="1">
    <source>
        <dbReference type="EMBL" id="KPU43030.1"/>
    </source>
</evidence>